<keyword evidence="3" id="KW-1185">Reference proteome</keyword>
<dbReference type="Proteomes" id="UP000617340">
    <property type="component" value="Unassembled WGS sequence"/>
</dbReference>
<evidence type="ECO:0000256" key="1">
    <source>
        <dbReference type="SAM" id="MobiDB-lite"/>
    </source>
</evidence>
<proteinExistence type="predicted"/>
<evidence type="ECO:0000313" key="2">
    <source>
        <dbReference type="EMBL" id="KAF7405672.1"/>
    </source>
</evidence>
<reference evidence="2" key="1">
    <citation type="journal article" date="2020" name="G3 (Bethesda)">
        <title>High-Quality Assemblies for Three Invasive Social Wasps from the &lt;i&gt;Vespula&lt;/i&gt; Genus.</title>
        <authorList>
            <person name="Harrop T.W.R."/>
            <person name="Guhlin J."/>
            <person name="McLaughlin G.M."/>
            <person name="Permina E."/>
            <person name="Stockwell P."/>
            <person name="Gilligan J."/>
            <person name="Le Lec M.F."/>
            <person name="Gruber M.A.M."/>
            <person name="Quinn O."/>
            <person name="Lovegrove M."/>
            <person name="Duncan E.J."/>
            <person name="Remnant E.J."/>
            <person name="Van Eeckhoven J."/>
            <person name="Graham B."/>
            <person name="Knapp R.A."/>
            <person name="Langford K.W."/>
            <person name="Kronenberg Z."/>
            <person name="Press M.O."/>
            <person name="Eacker S.M."/>
            <person name="Wilson-Rankin E.E."/>
            <person name="Purcell J."/>
            <person name="Lester P.J."/>
            <person name="Dearden P.K."/>
        </authorList>
    </citation>
    <scope>NUCLEOTIDE SEQUENCE</scope>
    <source>
        <strain evidence="2">Linc-1</strain>
    </source>
</reference>
<evidence type="ECO:0000313" key="3">
    <source>
        <dbReference type="Proteomes" id="UP000617340"/>
    </source>
</evidence>
<sequence length="95" mass="11314">MDRSTLHPKEVCGLRYGSGRNEDGREKEKEKERERERERERKLCQAGIRRGYSQSPRWLYVDEATWITRPPRHKSILSHWLFLGIVQKVLLPAVL</sequence>
<protein>
    <submittedName>
        <fullName evidence="2">Uncharacterized protein</fullName>
    </submittedName>
</protein>
<dbReference type="EMBL" id="JACSDZ010000004">
    <property type="protein sequence ID" value="KAF7405672.1"/>
    <property type="molecule type" value="Genomic_DNA"/>
</dbReference>
<feature type="compositionally biased region" description="Basic and acidic residues" evidence="1">
    <location>
        <begin position="20"/>
        <end position="38"/>
    </location>
</feature>
<organism evidence="2 3">
    <name type="scientific">Vespula germanica</name>
    <name type="common">German yellow jacket</name>
    <name type="synonym">Paravespula germanica</name>
    <dbReference type="NCBI Taxonomy" id="30212"/>
    <lineage>
        <taxon>Eukaryota</taxon>
        <taxon>Metazoa</taxon>
        <taxon>Ecdysozoa</taxon>
        <taxon>Arthropoda</taxon>
        <taxon>Hexapoda</taxon>
        <taxon>Insecta</taxon>
        <taxon>Pterygota</taxon>
        <taxon>Neoptera</taxon>
        <taxon>Endopterygota</taxon>
        <taxon>Hymenoptera</taxon>
        <taxon>Apocrita</taxon>
        <taxon>Aculeata</taxon>
        <taxon>Vespoidea</taxon>
        <taxon>Vespidae</taxon>
        <taxon>Vespinae</taxon>
        <taxon>Vespula</taxon>
    </lineage>
</organism>
<name>A0A834KGT0_VESGE</name>
<comment type="caution">
    <text evidence="2">The sequence shown here is derived from an EMBL/GenBank/DDBJ whole genome shotgun (WGS) entry which is preliminary data.</text>
</comment>
<feature type="region of interest" description="Disordered" evidence="1">
    <location>
        <begin position="1"/>
        <end position="38"/>
    </location>
</feature>
<gene>
    <name evidence="2" type="ORF">HZH68_005041</name>
</gene>
<accession>A0A834KGT0</accession>
<feature type="compositionally biased region" description="Basic and acidic residues" evidence="1">
    <location>
        <begin position="1"/>
        <end position="12"/>
    </location>
</feature>
<dbReference type="AlphaFoldDB" id="A0A834KGT0"/>